<protein>
    <recommendedName>
        <fullName evidence="4">Ricin B lectin domain-containing protein</fullName>
    </recommendedName>
</protein>
<dbReference type="GeneID" id="63796226"/>
<dbReference type="OrthoDB" id="2986744at2759"/>
<name>A0A364L5A4_TALAM</name>
<dbReference type="EMBL" id="MIKG01000014">
    <property type="protein sequence ID" value="RAO70998.1"/>
    <property type="molecule type" value="Genomic_DNA"/>
</dbReference>
<dbReference type="RefSeq" id="XP_040735514.1">
    <property type="nucleotide sequence ID" value="XM_040879660.1"/>
</dbReference>
<feature type="chain" id="PRO_5016620161" description="Ricin B lectin domain-containing protein" evidence="1">
    <location>
        <begin position="20"/>
        <end position="199"/>
    </location>
</feature>
<reference evidence="2 3" key="1">
    <citation type="journal article" date="2017" name="Biotechnol. Biofuels">
        <title>Differential beta-glucosidase expression as a function of carbon source availability in Talaromyces amestolkiae: a genomic and proteomic approach.</title>
        <authorList>
            <person name="de Eugenio L.I."/>
            <person name="Mendez-Liter J.A."/>
            <person name="Nieto-Dominguez M."/>
            <person name="Alonso L."/>
            <person name="Gil-Munoz J."/>
            <person name="Barriuso J."/>
            <person name="Prieto A."/>
            <person name="Martinez M.J."/>
        </authorList>
    </citation>
    <scope>NUCLEOTIDE SEQUENCE [LARGE SCALE GENOMIC DNA]</scope>
    <source>
        <strain evidence="2 3">CIB</strain>
    </source>
</reference>
<feature type="signal peptide" evidence="1">
    <location>
        <begin position="1"/>
        <end position="19"/>
    </location>
</feature>
<gene>
    <name evidence="2" type="ORF">BHQ10_007010</name>
</gene>
<accession>A0A364L5A4</accession>
<keyword evidence="3" id="KW-1185">Reference proteome</keyword>
<evidence type="ECO:0008006" key="4">
    <source>
        <dbReference type="Google" id="ProtNLM"/>
    </source>
</evidence>
<keyword evidence="1" id="KW-0732">Signal</keyword>
<evidence type="ECO:0000313" key="2">
    <source>
        <dbReference type="EMBL" id="RAO70998.1"/>
    </source>
</evidence>
<evidence type="ECO:0000313" key="3">
    <source>
        <dbReference type="Proteomes" id="UP000249363"/>
    </source>
</evidence>
<evidence type="ECO:0000256" key="1">
    <source>
        <dbReference type="SAM" id="SignalP"/>
    </source>
</evidence>
<comment type="caution">
    <text evidence="2">The sequence shown here is derived from an EMBL/GenBank/DDBJ whole genome shotgun (WGS) entry which is preliminary data.</text>
</comment>
<proteinExistence type="predicted"/>
<dbReference type="AlphaFoldDB" id="A0A364L5A4"/>
<dbReference type="Proteomes" id="UP000249363">
    <property type="component" value="Unassembled WGS sequence"/>
</dbReference>
<organism evidence="2 3">
    <name type="scientific">Talaromyces amestolkiae</name>
    <dbReference type="NCBI Taxonomy" id="1196081"/>
    <lineage>
        <taxon>Eukaryota</taxon>
        <taxon>Fungi</taxon>
        <taxon>Dikarya</taxon>
        <taxon>Ascomycota</taxon>
        <taxon>Pezizomycotina</taxon>
        <taxon>Eurotiomycetes</taxon>
        <taxon>Eurotiomycetidae</taxon>
        <taxon>Eurotiales</taxon>
        <taxon>Trichocomaceae</taxon>
        <taxon>Talaromyces</taxon>
        <taxon>Talaromyces sect. Talaromyces</taxon>
    </lineage>
</organism>
<sequence>MKTIQSFSLFLCMVSFTAAAPRKHHQNPSATATTAAVATVRTAGAAAAGNAASGSTTVTRGSQTLVLFEVNGVPGNECLTFRNNGEIVDAACVNTSSDRQMTPSTVGNQNVLLVQRSFTAGFHPDLVNVQACVGFNGTDFLAQDCATPNIDFVSFTGGELKSASGACQSGHDSLAQITVDPTGQTCATFTSTVVTPATS</sequence>